<name>A0A5M6ZKT6_9PROT</name>
<dbReference type="InterPro" id="IPR023753">
    <property type="entry name" value="FAD/NAD-binding_dom"/>
</dbReference>
<evidence type="ECO:0000256" key="10">
    <source>
        <dbReference type="RuleBase" id="RU003691"/>
    </source>
</evidence>
<dbReference type="InterPro" id="IPR016156">
    <property type="entry name" value="FAD/NAD-linked_Rdtase_dimer_sf"/>
</dbReference>
<feature type="disulfide bond" description="Redox-active" evidence="9">
    <location>
        <begin position="45"/>
        <end position="50"/>
    </location>
</feature>
<feature type="domain" description="Pyridine nucleotide-disulphide oxidoreductase dimerisation" evidence="11">
    <location>
        <begin position="340"/>
        <end position="448"/>
    </location>
</feature>
<dbReference type="InterPro" id="IPR004099">
    <property type="entry name" value="Pyr_nucl-diS_OxRdtase_dimer"/>
</dbReference>
<feature type="binding site" evidence="8">
    <location>
        <begin position="179"/>
        <end position="186"/>
    </location>
    <ligand>
        <name>NAD(+)</name>
        <dbReference type="ChEBI" id="CHEBI:57540"/>
    </ligand>
</feature>
<dbReference type="Gene3D" id="3.30.390.30">
    <property type="match status" value="1"/>
</dbReference>
<keyword evidence="3 8" id="KW-0274">FAD</keyword>
<dbReference type="Pfam" id="PF02852">
    <property type="entry name" value="Pyr_redox_dim"/>
    <property type="match status" value="1"/>
</dbReference>
<keyword evidence="8" id="KW-0547">Nucleotide-binding</keyword>
<sequence length="473" mass="49027">MSRDSIRADLAVIGAGAAGLVTSAGAAMLGRKVVLFEAGEMGGDCLNYGCVPSKALLTAAHKAHEVRQAARWGVQAELKAIDFAQVRKTISAAIAAIEPNDSQARFEGLGVKVVRERARFTGPRTVASDSVSVTARRIVIASGTRARIPAIEGLDALPVLTNESIWSLESLPQSLIILGAGPIGVELGQAFARLGSQVTIIEPGEPLARFEPEHAALVLETLKADGVTLITGEAPMRASGGPGAVEITLADGRSVTGTHILAAAGREPVLDGLGLDAAGVQTDAGGLIVDDRLRTTNKRVLAAGDIAGKGGLTHLAGWHGSVIIRNLYFGLPTRQSSQPIPQAVYCDPPLANAGLTQGQAREIHGAKVQVTRWPFADNDRAIAEGDTRGGVILVSGKGAKLLGAHAAGARADDLIHLASAVMARGGTVRDLTNMVAAYPTRAEIFKRAGGKYYESAVFGPFARTLAGVLNAFH</sequence>
<evidence type="ECO:0000259" key="12">
    <source>
        <dbReference type="Pfam" id="PF07992"/>
    </source>
</evidence>
<dbReference type="AlphaFoldDB" id="A0A5M6ZKT6"/>
<dbReference type="PANTHER" id="PTHR43014:SF2">
    <property type="entry name" value="MERCURIC REDUCTASE"/>
    <property type="match status" value="1"/>
</dbReference>
<dbReference type="PANTHER" id="PTHR43014">
    <property type="entry name" value="MERCURIC REDUCTASE"/>
    <property type="match status" value="1"/>
</dbReference>
<evidence type="ECO:0000256" key="4">
    <source>
        <dbReference type="ARBA" id="ARBA00022857"/>
    </source>
</evidence>
<keyword evidence="5 10" id="KW-0560">Oxidoreductase</keyword>
<dbReference type="GO" id="GO:0016668">
    <property type="term" value="F:oxidoreductase activity, acting on a sulfur group of donors, NAD(P) as acceptor"/>
    <property type="evidence" value="ECO:0007669"/>
    <property type="project" value="InterPro"/>
</dbReference>
<evidence type="ECO:0000313" key="14">
    <source>
        <dbReference type="Proteomes" id="UP000325122"/>
    </source>
</evidence>
<comment type="similarity">
    <text evidence="1 10">Belongs to the class-I pyridine nucleotide-disulfide oxidoreductase family.</text>
</comment>
<evidence type="ECO:0000256" key="9">
    <source>
        <dbReference type="PIRSR" id="PIRSR000350-4"/>
    </source>
</evidence>
<dbReference type="Proteomes" id="UP000325122">
    <property type="component" value="Unassembled WGS sequence"/>
</dbReference>
<dbReference type="Pfam" id="PF07992">
    <property type="entry name" value="Pyr_redox_2"/>
    <property type="match status" value="1"/>
</dbReference>
<evidence type="ECO:0000256" key="3">
    <source>
        <dbReference type="ARBA" id="ARBA00022827"/>
    </source>
</evidence>
<gene>
    <name evidence="13" type="ORF">F1654_02730</name>
</gene>
<keyword evidence="8" id="KW-0520">NAD</keyword>
<dbReference type="PRINTS" id="PR00411">
    <property type="entry name" value="PNDRDTASEI"/>
</dbReference>
<feature type="binding site" evidence="8">
    <location>
        <position position="54"/>
    </location>
    <ligand>
        <name>FAD</name>
        <dbReference type="ChEBI" id="CHEBI:57692"/>
    </ligand>
</feature>
<organism evidence="13 14">
    <name type="scientific">Alkalicaulis satelles</name>
    <dbReference type="NCBI Taxonomy" id="2609175"/>
    <lineage>
        <taxon>Bacteria</taxon>
        <taxon>Pseudomonadati</taxon>
        <taxon>Pseudomonadota</taxon>
        <taxon>Alphaproteobacteria</taxon>
        <taxon>Maricaulales</taxon>
        <taxon>Maricaulaceae</taxon>
        <taxon>Alkalicaulis</taxon>
    </lineage>
</organism>
<dbReference type="RefSeq" id="WP_150021961.1">
    <property type="nucleotide sequence ID" value="NZ_VWOJ01000001.1"/>
</dbReference>
<proteinExistence type="inferred from homology"/>
<reference evidence="13 14" key="1">
    <citation type="submission" date="2019-09" db="EMBL/GenBank/DDBJ databases">
        <authorList>
            <person name="Kevbrin V."/>
            <person name="Grouzdev D.S."/>
        </authorList>
    </citation>
    <scope>NUCLEOTIDE SEQUENCE [LARGE SCALE GENOMIC DNA]</scope>
    <source>
        <strain evidence="13 14">G-192</strain>
    </source>
</reference>
<evidence type="ECO:0000256" key="5">
    <source>
        <dbReference type="ARBA" id="ARBA00023002"/>
    </source>
</evidence>
<keyword evidence="2 10" id="KW-0285">Flavoprotein</keyword>
<dbReference type="InterPro" id="IPR036188">
    <property type="entry name" value="FAD/NAD-bd_sf"/>
</dbReference>
<feature type="domain" description="FAD/NAD(P)-binding" evidence="12">
    <location>
        <begin position="9"/>
        <end position="320"/>
    </location>
</feature>
<evidence type="ECO:0000256" key="1">
    <source>
        <dbReference type="ARBA" id="ARBA00007532"/>
    </source>
</evidence>
<dbReference type="PROSITE" id="PS00076">
    <property type="entry name" value="PYRIDINE_REDOX_1"/>
    <property type="match status" value="1"/>
</dbReference>
<accession>A0A5M6ZKT6</accession>
<comment type="cofactor">
    <cofactor evidence="8">
        <name>FAD</name>
        <dbReference type="ChEBI" id="CHEBI:57692"/>
    </cofactor>
    <text evidence="8">Binds 1 FAD per subunit.</text>
</comment>
<dbReference type="GO" id="GO:0050660">
    <property type="term" value="F:flavin adenine dinucleotide binding"/>
    <property type="evidence" value="ECO:0007669"/>
    <property type="project" value="TreeGrafter"/>
</dbReference>
<dbReference type="Gene3D" id="3.50.50.60">
    <property type="entry name" value="FAD/NAD(P)-binding domain"/>
    <property type="match status" value="2"/>
</dbReference>
<dbReference type="PRINTS" id="PR00368">
    <property type="entry name" value="FADPNR"/>
</dbReference>
<dbReference type="PIRSF" id="PIRSF000350">
    <property type="entry name" value="Mercury_reductase_MerA"/>
    <property type="match status" value="1"/>
</dbReference>
<feature type="binding site" evidence="8">
    <location>
        <position position="305"/>
    </location>
    <ligand>
        <name>NAD(+)</name>
        <dbReference type="ChEBI" id="CHEBI:57540"/>
    </ligand>
</feature>
<evidence type="ECO:0000259" key="11">
    <source>
        <dbReference type="Pfam" id="PF02852"/>
    </source>
</evidence>
<dbReference type="SUPFAM" id="SSF55424">
    <property type="entry name" value="FAD/NAD-linked reductases, dimerisation (C-terminal) domain"/>
    <property type="match status" value="1"/>
</dbReference>
<comment type="caution">
    <text evidence="13">The sequence shown here is derived from an EMBL/GenBank/DDBJ whole genome shotgun (WGS) entry which is preliminary data.</text>
</comment>
<evidence type="ECO:0000313" key="13">
    <source>
        <dbReference type="EMBL" id="KAA5804930.1"/>
    </source>
</evidence>
<evidence type="ECO:0000256" key="7">
    <source>
        <dbReference type="ARBA" id="ARBA00023284"/>
    </source>
</evidence>
<dbReference type="SUPFAM" id="SSF51905">
    <property type="entry name" value="FAD/NAD(P)-binding domain"/>
    <property type="match status" value="1"/>
</dbReference>
<dbReference type="InterPro" id="IPR001100">
    <property type="entry name" value="Pyr_nuc-diS_OxRdtase"/>
</dbReference>
<dbReference type="EMBL" id="VWOJ01000001">
    <property type="protein sequence ID" value="KAA5804930.1"/>
    <property type="molecule type" value="Genomic_DNA"/>
</dbReference>
<evidence type="ECO:0000256" key="6">
    <source>
        <dbReference type="ARBA" id="ARBA00023157"/>
    </source>
</evidence>
<feature type="binding site" evidence="8">
    <location>
        <position position="202"/>
    </location>
    <ligand>
        <name>NAD(+)</name>
        <dbReference type="ChEBI" id="CHEBI:57540"/>
    </ligand>
</feature>
<keyword evidence="7 10" id="KW-0676">Redox-active center</keyword>
<protein>
    <submittedName>
        <fullName evidence="13">FAD-binding protein</fullName>
    </submittedName>
</protein>
<keyword evidence="14" id="KW-1185">Reference proteome</keyword>
<feature type="binding site" evidence="8">
    <location>
        <position position="265"/>
    </location>
    <ligand>
        <name>NAD(+)</name>
        <dbReference type="ChEBI" id="CHEBI:57540"/>
    </ligand>
</feature>
<keyword evidence="4" id="KW-0521">NADP</keyword>
<evidence type="ECO:0000256" key="2">
    <source>
        <dbReference type="ARBA" id="ARBA00022630"/>
    </source>
</evidence>
<dbReference type="GO" id="GO:0003955">
    <property type="term" value="F:NAD(P)H dehydrogenase (quinone) activity"/>
    <property type="evidence" value="ECO:0007669"/>
    <property type="project" value="TreeGrafter"/>
</dbReference>
<dbReference type="InterPro" id="IPR012999">
    <property type="entry name" value="Pyr_OxRdtase_I_AS"/>
</dbReference>
<evidence type="ECO:0000256" key="8">
    <source>
        <dbReference type="PIRSR" id="PIRSR000350-3"/>
    </source>
</evidence>
<keyword evidence="6" id="KW-1015">Disulfide bond</keyword>